<feature type="transmembrane region" description="Helical" evidence="6">
    <location>
        <begin position="193"/>
        <end position="216"/>
    </location>
</feature>
<evidence type="ECO:0000256" key="1">
    <source>
        <dbReference type="ARBA" id="ARBA00004141"/>
    </source>
</evidence>
<evidence type="ECO:0000256" key="5">
    <source>
        <dbReference type="ARBA" id="ARBA00023136"/>
    </source>
</evidence>
<dbReference type="Gene3D" id="1.20.1740.10">
    <property type="entry name" value="Amino acid/polyamine transporter I"/>
    <property type="match status" value="1"/>
</dbReference>
<name>A0A6A4GZZ4_9AGAR</name>
<evidence type="ECO:0000256" key="3">
    <source>
        <dbReference type="ARBA" id="ARBA00022692"/>
    </source>
</evidence>
<feature type="transmembrane region" description="Helical" evidence="6">
    <location>
        <begin position="167"/>
        <end position="186"/>
    </location>
</feature>
<dbReference type="PANTHER" id="PTHR45649">
    <property type="entry name" value="AMINO-ACID PERMEASE BAT1"/>
    <property type="match status" value="1"/>
</dbReference>
<organism evidence="7 8">
    <name type="scientific">Gymnopus androsaceus JB14</name>
    <dbReference type="NCBI Taxonomy" id="1447944"/>
    <lineage>
        <taxon>Eukaryota</taxon>
        <taxon>Fungi</taxon>
        <taxon>Dikarya</taxon>
        <taxon>Basidiomycota</taxon>
        <taxon>Agaricomycotina</taxon>
        <taxon>Agaricomycetes</taxon>
        <taxon>Agaricomycetidae</taxon>
        <taxon>Agaricales</taxon>
        <taxon>Marasmiineae</taxon>
        <taxon>Omphalotaceae</taxon>
        <taxon>Gymnopus</taxon>
    </lineage>
</organism>
<keyword evidence="3 6" id="KW-0812">Transmembrane</keyword>
<keyword evidence="2" id="KW-0813">Transport</keyword>
<dbReference type="OrthoDB" id="3900342at2759"/>
<accession>A0A6A4GZZ4</accession>
<feature type="transmembrane region" description="Helical" evidence="6">
    <location>
        <begin position="236"/>
        <end position="256"/>
    </location>
</feature>
<evidence type="ECO:0000256" key="6">
    <source>
        <dbReference type="SAM" id="Phobius"/>
    </source>
</evidence>
<dbReference type="InterPro" id="IPR002293">
    <property type="entry name" value="AA/rel_permease1"/>
</dbReference>
<evidence type="ECO:0000313" key="7">
    <source>
        <dbReference type="EMBL" id="KAE9391539.1"/>
    </source>
</evidence>
<feature type="transmembrane region" description="Helical" evidence="6">
    <location>
        <begin position="448"/>
        <end position="468"/>
    </location>
</feature>
<keyword evidence="5 6" id="KW-0472">Membrane</keyword>
<dbReference type="EMBL" id="ML769620">
    <property type="protein sequence ID" value="KAE9391539.1"/>
    <property type="molecule type" value="Genomic_DNA"/>
</dbReference>
<feature type="transmembrane region" description="Helical" evidence="6">
    <location>
        <begin position="331"/>
        <end position="357"/>
    </location>
</feature>
<feature type="transmembrane region" description="Helical" evidence="6">
    <location>
        <begin position="41"/>
        <end position="58"/>
    </location>
</feature>
<reference evidence="7" key="1">
    <citation type="journal article" date="2019" name="Environ. Microbiol.">
        <title>Fungal ecological strategies reflected in gene transcription - a case study of two litter decomposers.</title>
        <authorList>
            <person name="Barbi F."/>
            <person name="Kohler A."/>
            <person name="Barry K."/>
            <person name="Baskaran P."/>
            <person name="Daum C."/>
            <person name="Fauchery L."/>
            <person name="Ihrmark K."/>
            <person name="Kuo A."/>
            <person name="LaButti K."/>
            <person name="Lipzen A."/>
            <person name="Morin E."/>
            <person name="Grigoriev I.V."/>
            <person name="Henrissat B."/>
            <person name="Lindahl B."/>
            <person name="Martin F."/>
        </authorList>
    </citation>
    <scope>NUCLEOTIDE SEQUENCE</scope>
    <source>
        <strain evidence="7">JB14</strain>
    </source>
</reference>
<dbReference type="PANTHER" id="PTHR45649:SF5">
    <property type="entry name" value="GABA TRANSPORTER (EUROFUNG)-RELATED"/>
    <property type="match status" value="1"/>
</dbReference>
<dbReference type="GO" id="GO:0016020">
    <property type="term" value="C:membrane"/>
    <property type="evidence" value="ECO:0007669"/>
    <property type="project" value="UniProtKB-SubCell"/>
</dbReference>
<proteinExistence type="predicted"/>
<evidence type="ECO:0000313" key="8">
    <source>
        <dbReference type="Proteomes" id="UP000799118"/>
    </source>
</evidence>
<dbReference type="Pfam" id="PF13520">
    <property type="entry name" value="AA_permease_2"/>
    <property type="match status" value="1"/>
</dbReference>
<comment type="subcellular location">
    <subcellularLocation>
        <location evidence="1">Membrane</location>
        <topology evidence="1">Multi-pass membrane protein</topology>
    </subcellularLocation>
</comment>
<dbReference type="AlphaFoldDB" id="A0A6A4GZZ4"/>
<keyword evidence="4 6" id="KW-1133">Transmembrane helix</keyword>
<keyword evidence="8" id="KW-1185">Reference proteome</keyword>
<gene>
    <name evidence="7" type="ORF">BT96DRAFT_1001199</name>
</gene>
<feature type="transmembrane region" description="Helical" evidence="6">
    <location>
        <begin position="123"/>
        <end position="147"/>
    </location>
</feature>
<dbReference type="PIRSF" id="PIRSF006060">
    <property type="entry name" value="AA_transporter"/>
    <property type="match status" value="1"/>
</dbReference>
<dbReference type="GO" id="GO:0022857">
    <property type="term" value="F:transmembrane transporter activity"/>
    <property type="evidence" value="ECO:0007669"/>
    <property type="project" value="InterPro"/>
</dbReference>
<evidence type="ECO:0000256" key="4">
    <source>
        <dbReference type="ARBA" id="ARBA00022989"/>
    </source>
</evidence>
<evidence type="ECO:0000256" key="2">
    <source>
        <dbReference type="ARBA" id="ARBA00022448"/>
    </source>
</evidence>
<feature type="transmembrane region" description="Helical" evidence="6">
    <location>
        <begin position="378"/>
        <end position="396"/>
    </location>
</feature>
<feature type="transmembrane region" description="Helical" evidence="6">
    <location>
        <begin position="276"/>
        <end position="299"/>
    </location>
</feature>
<feature type="transmembrane region" description="Helical" evidence="6">
    <location>
        <begin position="78"/>
        <end position="102"/>
    </location>
</feature>
<feature type="transmembrane region" description="Helical" evidence="6">
    <location>
        <begin position="402"/>
        <end position="428"/>
    </location>
</feature>
<feature type="transmembrane region" description="Helical" evidence="6">
    <location>
        <begin position="480"/>
        <end position="498"/>
    </location>
</feature>
<dbReference type="Proteomes" id="UP000799118">
    <property type="component" value="Unassembled WGS sequence"/>
</dbReference>
<protein>
    <submittedName>
        <fullName evidence="7">Amino acid permease</fullName>
    </submittedName>
</protein>
<sequence>MAANYQHEKSEGEIGIEASSVKFKDAVLLAHMGKKQQLKRIFGFFPILALSTTLLGSWESICSALTAGLLNGGPVSLVYGMLLAISGTLALAASLSEMASICPIAGAQYHWTFIFAPRKWANFITWMQGWITVFAWQATVTAVTFLTATQIQGLMIMNYPSYDPKPWHGTLLMWALIIIAFMINVFAIKLLPLIEVLGGICHIAFFIAVLVPLIVLSPRSTNEFVWTTLVNESGGYSNGISWCIGLLTTTFAFTGFDGAIHMSEEVHKAAITIPRIIMLSIIINAVLAFAFLIGLLYSIGNIEDALSSPTGYAIIEIFFQATRSTRAATAMMASIIIIALCATFGILASVSRLTWAFARDGGLPFSSFFSYVNPHYHIPIRSIGLVTTIVMLLSLINIGSTVALNAVLSLTTLALYISYLIPITLLFIKRIKKEHVDFGPFTLGRFGFIVNLYAIIYGVFIVIFIPFPPFLLVTGATMNYAAPVFGGVLLLALVDWVVRGHRQFCGPVQEVSNNTVEEEVLPNT</sequence>